<feature type="domain" description="RNA polymerase sigma factor 70 region 4 type 2" evidence="8">
    <location>
        <begin position="180"/>
        <end position="229"/>
    </location>
</feature>
<keyword evidence="10" id="KW-1185">Reference proteome</keyword>
<reference evidence="9 10" key="1">
    <citation type="submission" date="2018-09" db="EMBL/GenBank/DDBJ databases">
        <title>Novel species of Arthrobacter.</title>
        <authorList>
            <person name="Liu Q."/>
            <person name="Xin Y.-H."/>
        </authorList>
    </citation>
    <scope>NUCLEOTIDE SEQUENCE [LARGE SCALE GENOMIC DNA]</scope>
    <source>
        <strain evidence="9 10">Hz2</strain>
    </source>
</reference>
<keyword evidence="2" id="KW-0805">Transcription regulation</keyword>
<dbReference type="InterPro" id="IPR013249">
    <property type="entry name" value="RNA_pol_sigma70_r4_t2"/>
</dbReference>
<dbReference type="InterPro" id="IPR013324">
    <property type="entry name" value="RNA_pol_sigma_r3/r4-like"/>
</dbReference>
<dbReference type="InterPro" id="IPR039425">
    <property type="entry name" value="RNA_pol_sigma-70-like"/>
</dbReference>
<comment type="caution">
    <text evidence="9">The sequence shown here is derived from an EMBL/GenBank/DDBJ whole genome shotgun (WGS) entry which is preliminary data.</text>
</comment>
<comment type="similarity">
    <text evidence="1">Belongs to the sigma-70 factor family. ECF subfamily.</text>
</comment>
<dbReference type="Pfam" id="PF08281">
    <property type="entry name" value="Sigma70_r4_2"/>
    <property type="match status" value="1"/>
</dbReference>
<evidence type="ECO:0000256" key="3">
    <source>
        <dbReference type="ARBA" id="ARBA00023082"/>
    </source>
</evidence>
<name>A0A3A5LYY7_9MICC</name>
<feature type="domain" description="RNA polymerase sigma-70 region 2" evidence="7">
    <location>
        <begin position="59"/>
        <end position="126"/>
    </location>
</feature>
<sequence length="239" mass="26023">MIGRGPGTRKEPPSVDSSSPGSSSSLASSAAQVALDDLDELTIVARAQDGDVHAFEWLLSAYQGGVFRLALRMLNHHAEAEDIVQETFIAAWRSLPNLAAPEAFIPWLYRTATNKCFNQLRSRRRRPADPDSFDDEPVPGGPRGTSVVGEAELRNQLDAPGGGESQDPASHYETEAQMLALAGLLQTVPAGPRACWLLREVHGFSYTEIAVIVQQPQSTVRGRIARAKRVLAEGMQPWR</sequence>
<evidence type="ECO:0000313" key="9">
    <source>
        <dbReference type="EMBL" id="RJT75133.1"/>
    </source>
</evidence>
<proteinExistence type="inferred from homology"/>
<dbReference type="OrthoDB" id="7376212at2"/>
<keyword evidence="4" id="KW-0238">DNA-binding</keyword>
<keyword evidence="3" id="KW-0731">Sigma factor</keyword>
<evidence type="ECO:0000256" key="2">
    <source>
        <dbReference type="ARBA" id="ARBA00023015"/>
    </source>
</evidence>
<dbReference type="PANTHER" id="PTHR43133">
    <property type="entry name" value="RNA POLYMERASE ECF-TYPE SIGMA FACTO"/>
    <property type="match status" value="1"/>
</dbReference>
<dbReference type="Gene3D" id="1.10.1740.10">
    <property type="match status" value="1"/>
</dbReference>
<dbReference type="SUPFAM" id="SSF88659">
    <property type="entry name" value="Sigma3 and sigma4 domains of RNA polymerase sigma factors"/>
    <property type="match status" value="1"/>
</dbReference>
<dbReference type="PANTHER" id="PTHR43133:SF8">
    <property type="entry name" value="RNA POLYMERASE SIGMA FACTOR HI_1459-RELATED"/>
    <property type="match status" value="1"/>
</dbReference>
<dbReference type="GO" id="GO:0006352">
    <property type="term" value="P:DNA-templated transcription initiation"/>
    <property type="evidence" value="ECO:0007669"/>
    <property type="project" value="InterPro"/>
</dbReference>
<evidence type="ECO:0000313" key="10">
    <source>
        <dbReference type="Proteomes" id="UP000272560"/>
    </source>
</evidence>
<gene>
    <name evidence="9" type="ORF">D6T63_18220</name>
</gene>
<evidence type="ECO:0000256" key="1">
    <source>
        <dbReference type="ARBA" id="ARBA00010641"/>
    </source>
</evidence>
<dbReference type="InterPro" id="IPR014284">
    <property type="entry name" value="RNA_pol_sigma-70_dom"/>
</dbReference>
<evidence type="ECO:0000256" key="6">
    <source>
        <dbReference type="SAM" id="MobiDB-lite"/>
    </source>
</evidence>
<feature type="compositionally biased region" description="Low complexity" evidence="6">
    <location>
        <begin position="14"/>
        <end position="26"/>
    </location>
</feature>
<keyword evidence="5" id="KW-0804">Transcription</keyword>
<dbReference type="AlphaFoldDB" id="A0A3A5LYY7"/>
<dbReference type="InterPro" id="IPR007627">
    <property type="entry name" value="RNA_pol_sigma70_r2"/>
</dbReference>
<dbReference type="Proteomes" id="UP000272560">
    <property type="component" value="Unassembled WGS sequence"/>
</dbReference>
<evidence type="ECO:0000256" key="4">
    <source>
        <dbReference type="ARBA" id="ARBA00023125"/>
    </source>
</evidence>
<dbReference type="SUPFAM" id="SSF88946">
    <property type="entry name" value="Sigma2 domain of RNA polymerase sigma factors"/>
    <property type="match status" value="1"/>
</dbReference>
<accession>A0A3A5LYY7</accession>
<dbReference type="InterPro" id="IPR013325">
    <property type="entry name" value="RNA_pol_sigma_r2"/>
</dbReference>
<dbReference type="EMBL" id="QZVT01000017">
    <property type="protein sequence ID" value="RJT75133.1"/>
    <property type="molecule type" value="Genomic_DNA"/>
</dbReference>
<dbReference type="GO" id="GO:0016987">
    <property type="term" value="F:sigma factor activity"/>
    <property type="evidence" value="ECO:0007669"/>
    <property type="project" value="UniProtKB-KW"/>
</dbReference>
<evidence type="ECO:0000259" key="7">
    <source>
        <dbReference type="Pfam" id="PF04542"/>
    </source>
</evidence>
<evidence type="ECO:0000259" key="8">
    <source>
        <dbReference type="Pfam" id="PF08281"/>
    </source>
</evidence>
<dbReference type="GO" id="GO:0003677">
    <property type="term" value="F:DNA binding"/>
    <property type="evidence" value="ECO:0007669"/>
    <property type="project" value="UniProtKB-KW"/>
</dbReference>
<dbReference type="NCBIfam" id="TIGR02937">
    <property type="entry name" value="sigma70-ECF"/>
    <property type="match status" value="1"/>
</dbReference>
<dbReference type="Gene3D" id="1.10.10.10">
    <property type="entry name" value="Winged helix-like DNA-binding domain superfamily/Winged helix DNA-binding domain"/>
    <property type="match status" value="1"/>
</dbReference>
<organism evidence="9 10">
    <name type="scientific">Arthrobacter cheniae</name>
    <dbReference type="NCBI Taxonomy" id="1258888"/>
    <lineage>
        <taxon>Bacteria</taxon>
        <taxon>Bacillati</taxon>
        <taxon>Actinomycetota</taxon>
        <taxon>Actinomycetes</taxon>
        <taxon>Micrococcales</taxon>
        <taxon>Micrococcaceae</taxon>
        <taxon>Arthrobacter</taxon>
    </lineage>
</organism>
<dbReference type="InterPro" id="IPR036388">
    <property type="entry name" value="WH-like_DNA-bd_sf"/>
</dbReference>
<protein>
    <submittedName>
        <fullName evidence="9">Sigma-70 family RNA polymerase sigma factor</fullName>
    </submittedName>
</protein>
<evidence type="ECO:0000256" key="5">
    <source>
        <dbReference type="ARBA" id="ARBA00023163"/>
    </source>
</evidence>
<dbReference type="Pfam" id="PF04542">
    <property type="entry name" value="Sigma70_r2"/>
    <property type="match status" value="1"/>
</dbReference>
<feature type="region of interest" description="Disordered" evidence="6">
    <location>
        <begin position="1"/>
        <end position="26"/>
    </location>
</feature>
<feature type="region of interest" description="Disordered" evidence="6">
    <location>
        <begin position="121"/>
        <end position="147"/>
    </location>
</feature>